<organism evidence="1 2">
    <name type="scientific">Romanomermis culicivorax</name>
    <name type="common">Nematode worm</name>
    <dbReference type="NCBI Taxonomy" id="13658"/>
    <lineage>
        <taxon>Eukaryota</taxon>
        <taxon>Metazoa</taxon>
        <taxon>Ecdysozoa</taxon>
        <taxon>Nematoda</taxon>
        <taxon>Enoplea</taxon>
        <taxon>Dorylaimia</taxon>
        <taxon>Mermithida</taxon>
        <taxon>Mermithoidea</taxon>
        <taxon>Mermithidae</taxon>
        <taxon>Romanomermis</taxon>
    </lineage>
</organism>
<keyword evidence="1" id="KW-1185">Reference proteome</keyword>
<evidence type="ECO:0000313" key="1">
    <source>
        <dbReference type="Proteomes" id="UP000887565"/>
    </source>
</evidence>
<protein>
    <submittedName>
        <fullName evidence="2">Uncharacterized protein</fullName>
    </submittedName>
</protein>
<reference evidence="2" key="1">
    <citation type="submission" date="2022-11" db="UniProtKB">
        <authorList>
            <consortium name="WormBaseParasite"/>
        </authorList>
    </citation>
    <scope>IDENTIFICATION</scope>
</reference>
<proteinExistence type="predicted"/>
<accession>A0A915I1E6</accession>
<dbReference type="WBParaSite" id="nRc.2.0.1.t07525-RA">
    <property type="protein sequence ID" value="nRc.2.0.1.t07525-RA"/>
    <property type="gene ID" value="nRc.2.0.1.g07525"/>
</dbReference>
<name>A0A915I1E6_ROMCU</name>
<dbReference type="Proteomes" id="UP000887565">
    <property type="component" value="Unplaced"/>
</dbReference>
<evidence type="ECO:0000313" key="2">
    <source>
        <dbReference type="WBParaSite" id="nRc.2.0.1.t07525-RA"/>
    </source>
</evidence>
<sequence length="71" mass="8320">MPLQESGSDHPLGKRNRSFLVWRRVKFPSFEILATNKQQYDQSGINFILSLRLEFSNVLKRKPSQSAIEKR</sequence>
<dbReference type="AlphaFoldDB" id="A0A915I1E6"/>